<keyword evidence="1" id="KW-0560">Oxidoreductase</keyword>
<gene>
    <name evidence="4" type="ORF">BSP0115_LOCUS5319</name>
</gene>
<sequence length="510" mass="52142">MALVGRVVAATRAGAHGLRLNIAARSTVVGRASMSSAAGGAGGGGSSSPRRGARGPSTTAAASGTAAAAGSGPPGSPSAADDAHHSHGSKGTRRGYASTAADRTGVLRRQWSTWAEATIDCAGADSVNFVVAGTGLPGKGMGWAHIRQIVDGAIDKRATAYAAVEPHYLGLLGAGRPPVPVSEADAMRSFDAMRRGLRAKSRLELVPRFGEIAPLPSPSIAILAGRTPDQPKLFAEAIAAGASHVLLEKPGADSVEALLALKRVAARAGVGVCVNFQKHVSKYAQAARRAATAAGAGARVTYVHTNDVEATEAALSECFARNSEGLVKNMAIHELALLVDFHDVTADNVVRVEVDPEGAPWATQRLTLDGRTDFARVAVTLHTADGRAASVFADRCAPRNSARALVHDASGELVLESVAECGAVEGDATAACLTEQETTSYLREQWHDYAAVKRAMVDHILAGGTDAPVGLATLDTAVGAMRLAELVTRELTAHFDAADAGAGAGAEASA</sequence>
<evidence type="ECO:0000313" key="4">
    <source>
        <dbReference type="EMBL" id="CAD8912080.1"/>
    </source>
</evidence>
<name>A0A7S1G6D8_9STRA</name>
<accession>A0A7S1G6D8</accession>
<dbReference type="Pfam" id="PF01408">
    <property type="entry name" value="GFO_IDH_MocA"/>
    <property type="match status" value="1"/>
</dbReference>
<dbReference type="InterPro" id="IPR000683">
    <property type="entry name" value="Gfo/Idh/MocA-like_OxRdtase_N"/>
</dbReference>
<dbReference type="GO" id="GO:0005737">
    <property type="term" value="C:cytoplasm"/>
    <property type="evidence" value="ECO:0007669"/>
    <property type="project" value="TreeGrafter"/>
</dbReference>
<dbReference type="SUPFAM" id="SSF51735">
    <property type="entry name" value="NAD(P)-binding Rossmann-fold domains"/>
    <property type="match status" value="1"/>
</dbReference>
<feature type="region of interest" description="Disordered" evidence="2">
    <location>
        <begin position="34"/>
        <end position="99"/>
    </location>
</feature>
<feature type="domain" description="Gfo/Idh/MocA-like oxidoreductase N-terminal" evidence="3">
    <location>
        <begin position="200"/>
        <end position="276"/>
    </location>
</feature>
<dbReference type="PANTHER" id="PTHR42840:SF3">
    <property type="entry name" value="BINDING ROSSMANN FOLD OXIDOREDUCTASE, PUTATIVE (AFU_ORTHOLOGUE AFUA_2G10240)-RELATED"/>
    <property type="match status" value="1"/>
</dbReference>
<reference evidence="4" key="1">
    <citation type="submission" date="2021-01" db="EMBL/GenBank/DDBJ databases">
        <authorList>
            <person name="Corre E."/>
            <person name="Pelletier E."/>
            <person name="Niang G."/>
            <person name="Scheremetjew M."/>
            <person name="Finn R."/>
            <person name="Kale V."/>
            <person name="Holt S."/>
            <person name="Cochrane G."/>
            <person name="Meng A."/>
            <person name="Brown T."/>
            <person name="Cohen L."/>
        </authorList>
    </citation>
    <scope>NUCLEOTIDE SEQUENCE</scope>
    <source>
        <strain evidence="4">Ms1</strain>
    </source>
</reference>
<dbReference type="AlphaFoldDB" id="A0A7S1G6D8"/>
<dbReference type="GO" id="GO:0016491">
    <property type="term" value="F:oxidoreductase activity"/>
    <property type="evidence" value="ECO:0007669"/>
    <property type="project" value="UniProtKB-KW"/>
</dbReference>
<dbReference type="EMBL" id="HBFS01007812">
    <property type="protein sequence ID" value="CAD8912080.1"/>
    <property type="molecule type" value="Transcribed_RNA"/>
</dbReference>
<dbReference type="GO" id="GO:0000166">
    <property type="term" value="F:nucleotide binding"/>
    <property type="evidence" value="ECO:0007669"/>
    <property type="project" value="InterPro"/>
</dbReference>
<evidence type="ECO:0000256" key="2">
    <source>
        <dbReference type="SAM" id="MobiDB-lite"/>
    </source>
</evidence>
<dbReference type="Gene3D" id="3.40.50.720">
    <property type="entry name" value="NAD(P)-binding Rossmann-like Domain"/>
    <property type="match status" value="1"/>
</dbReference>
<dbReference type="GO" id="GO:0006740">
    <property type="term" value="P:NADPH regeneration"/>
    <property type="evidence" value="ECO:0007669"/>
    <property type="project" value="TreeGrafter"/>
</dbReference>
<feature type="compositionally biased region" description="Low complexity" evidence="2">
    <location>
        <begin position="47"/>
        <end position="71"/>
    </location>
</feature>
<evidence type="ECO:0000259" key="3">
    <source>
        <dbReference type="Pfam" id="PF01408"/>
    </source>
</evidence>
<dbReference type="InterPro" id="IPR036291">
    <property type="entry name" value="NAD(P)-bd_dom_sf"/>
</dbReference>
<evidence type="ECO:0000256" key="1">
    <source>
        <dbReference type="ARBA" id="ARBA00023002"/>
    </source>
</evidence>
<organism evidence="4">
    <name type="scientific">Bicosoecida sp. CB-2014</name>
    <dbReference type="NCBI Taxonomy" id="1486930"/>
    <lineage>
        <taxon>Eukaryota</taxon>
        <taxon>Sar</taxon>
        <taxon>Stramenopiles</taxon>
        <taxon>Bigyra</taxon>
        <taxon>Opalozoa</taxon>
        <taxon>Bicosoecida</taxon>
    </lineage>
</organism>
<proteinExistence type="predicted"/>
<protein>
    <recommendedName>
        <fullName evidence="3">Gfo/Idh/MocA-like oxidoreductase N-terminal domain-containing protein</fullName>
    </recommendedName>
</protein>
<dbReference type="PANTHER" id="PTHR42840">
    <property type="entry name" value="NAD(P)-BINDING ROSSMANN-FOLD SUPERFAMILY PROTEIN-RELATED"/>
    <property type="match status" value="1"/>
</dbReference>